<protein>
    <submittedName>
        <fullName evidence="3">Copper ion binding protein</fullName>
    </submittedName>
</protein>
<dbReference type="PRINTS" id="PR00944">
    <property type="entry name" value="CUEXPORT"/>
</dbReference>
<dbReference type="InterPro" id="IPR036163">
    <property type="entry name" value="HMA_dom_sf"/>
</dbReference>
<dbReference type="InterPro" id="IPR017969">
    <property type="entry name" value="Heavy-metal-associated_CS"/>
</dbReference>
<sequence length="69" mass="7623">MKKINIEGMSCMHCVMHVKNALNEVKGVSKVDVDLKGKFATVEGENIIEDDLRQAIEDAGYEVVSIEEA</sequence>
<dbReference type="InterPro" id="IPR000428">
    <property type="entry name" value="Cu-bd"/>
</dbReference>
<dbReference type="EMBL" id="FUYH01000013">
    <property type="protein sequence ID" value="SKA92910.1"/>
    <property type="molecule type" value="Genomic_DNA"/>
</dbReference>
<reference evidence="4" key="1">
    <citation type="submission" date="2017-02" db="EMBL/GenBank/DDBJ databases">
        <authorList>
            <person name="Varghese N."/>
            <person name="Submissions S."/>
        </authorList>
    </citation>
    <scope>NUCLEOTIDE SEQUENCE [LARGE SCALE GENOMIC DNA]</scope>
    <source>
        <strain evidence="4">USBA 833</strain>
    </source>
</reference>
<dbReference type="Gene3D" id="3.30.70.100">
    <property type="match status" value="1"/>
</dbReference>
<dbReference type="GO" id="GO:0005507">
    <property type="term" value="F:copper ion binding"/>
    <property type="evidence" value="ECO:0007669"/>
    <property type="project" value="InterPro"/>
</dbReference>
<evidence type="ECO:0000259" key="2">
    <source>
        <dbReference type="PROSITE" id="PS50846"/>
    </source>
</evidence>
<evidence type="ECO:0000256" key="1">
    <source>
        <dbReference type="ARBA" id="ARBA00022723"/>
    </source>
</evidence>
<evidence type="ECO:0000313" key="3">
    <source>
        <dbReference type="EMBL" id="SKA92910.1"/>
    </source>
</evidence>
<gene>
    <name evidence="3" type="ORF">SAMN05443428_11320</name>
</gene>
<dbReference type="Proteomes" id="UP000190105">
    <property type="component" value="Unassembled WGS sequence"/>
</dbReference>
<keyword evidence="1" id="KW-0479">Metal-binding</keyword>
<accession>A0A1T4XTQ0</accession>
<proteinExistence type="predicted"/>
<dbReference type="Pfam" id="PF00403">
    <property type="entry name" value="HMA"/>
    <property type="match status" value="1"/>
</dbReference>
<dbReference type="AlphaFoldDB" id="A0A1T4XTQ0"/>
<keyword evidence="4" id="KW-1185">Reference proteome</keyword>
<dbReference type="InterPro" id="IPR006121">
    <property type="entry name" value="HMA_dom"/>
</dbReference>
<dbReference type="FunFam" id="3.30.70.100:FF:000001">
    <property type="entry name" value="ATPase copper transporting beta"/>
    <property type="match status" value="1"/>
</dbReference>
<evidence type="ECO:0000313" key="4">
    <source>
        <dbReference type="Proteomes" id="UP000190105"/>
    </source>
</evidence>
<dbReference type="SUPFAM" id="SSF55008">
    <property type="entry name" value="HMA, heavy metal-associated domain"/>
    <property type="match status" value="1"/>
</dbReference>
<organism evidence="3 4">
    <name type="scientific">Caloramator quimbayensis</name>
    <dbReference type="NCBI Taxonomy" id="1147123"/>
    <lineage>
        <taxon>Bacteria</taxon>
        <taxon>Bacillati</taxon>
        <taxon>Bacillota</taxon>
        <taxon>Clostridia</taxon>
        <taxon>Eubacteriales</taxon>
        <taxon>Clostridiaceae</taxon>
        <taxon>Caloramator</taxon>
    </lineage>
</organism>
<feature type="domain" description="HMA" evidence="2">
    <location>
        <begin position="1"/>
        <end position="64"/>
    </location>
</feature>
<dbReference type="STRING" id="1147123.SAMN05443428_11320"/>
<dbReference type="GO" id="GO:0006825">
    <property type="term" value="P:copper ion transport"/>
    <property type="evidence" value="ECO:0007669"/>
    <property type="project" value="InterPro"/>
</dbReference>
<dbReference type="PROSITE" id="PS50846">
    <property type="entry name" value="HMA_2"/>
    <property type="match status" value="1"/>
</dbReference>
<name>A0A1T4XTQ0_9CLOT</name>
<dbReference type="PROSITE" id="PS01047">
    <property type="entry name" value="HMA_1"/>
    <property type="match status" value="1"/>
</dbReference>
<dbReference type="CDD" id="cd00371">
    <property type="entry name" value="HMA"/>
    <property type="match status" value="1"/>
</dbReference>